<dbReference type="Proteomes" id="UP000636709">
    <property type="component" value="Unassembled WGS sequence"/>
</dbReference>
<evidence type="ECO:0000313" key="3">
    <source>
        <dbReference type="EMBL" id="KAF8733806.1"/>
    </source>
</evidence>
<proteinExistence type="predicted"/>
<dbReference type="AlphaFoldDB" id="A0A835FBG7"/>
<evidence type="ECO:0000313" key="4">
    <source>
        <dbReference type="Proteomes" id="UP000636709"/>
    </source>
</evidence>
<comment type="caution">
    <text evidence="3">The sequence shown here is derived from an EMBL/GenBank/DDBJ whole genome shotgun (WGS) entry which is preliminary data.</text>
</comment>
<dbReference type="PANTHER" id="PTHR33110:SF134">
    <property type="entry name" value="OS09G0565350 PROTEIN"/>
    <property type="match status" value="1"/>
</dbReference>
<sequence length="425" mass="45964">MSWADLPPDLLRLISGNLHEVGDLIRFLSVCQAWRDTAPPAPLPQFLPWLLAPRGKYSPSIARFRSVFSNTTTTTTTTWCAPGTYSRRTMWLSTEDGTAMWSLTSEAGPSQSPLRVVDPFTGAATALPPFAREIAGYKLYYTDGFVLADGTFVLYGVEDLDRMGCAVTAAMLRPGDTAWMEGGALLIVYPGFCGGSAATYHDGEIVLVDVLHVDTVKLRITRGGGNIGDVLDVTANTTSREDPPWSRSPGPQPRRTYTFKSRGELLVACLLVQDMAEQDGGVDQPRALAGAMSVSVFALEEPEEVAGDGVDIIRRWVKRDGRSLGDRVLFLGCPTSFAVDAARFGGAISGGCAYLVLSSQQNAGWSRRNVPETCRVYRYSFEDGSATVVEELPTGAGWDDDANMTWVVPRPSAIAPVRVSSCCCH</sequence>
<evidence type="ECO:0000256" key="1">
    <source>
        <dbReference type="SAM" id="MobiDB-lite"/>
    </source>
</evidence>
<gene>
    <name evidence="3" type="ORF">HU200_014656</name>
</gene>
<evidence type="ECO:0000259" key="2">
    <source>
        <dbReference type="Pfam" id="PF03478"/>
    </source>
</evidence>
<organism evidence="3 4">
    <name type="scientific">Digitaria exilis</name>
    <dbReference type="NCBI Taxonomy" id="1010633"/>
    <lineage>
        <taxon>Eukaryota</taxon>
        <taxon>Viridiplantae</taxon>
        <taxon>Streptophyta</taxon>
        <taxon>Embryophyta</taxon>
        <taxon>Tracheophyta</taxon>
        <taxon>Spermatophyta</taxon>
        <taxon>Magnoliopsida</taxon>
        <taxon>Liliopsida</taxon>
        <taxon>Poales</taxon>
        <taxon>Poaceae</taxon>
        <taxon>PACMAD clade</taxon>
        <taxon>Panicoideae</taxon>
        <taxon>Panicodae</taxon>
        <taxon>Paniceae</taxon>
        <taxon>Anthephorinae</taxon>
        <taxon>Digitaria</taxon>
    </lineage>
</organism>
<dbReference type="EMBL" id="JACEFO010001597">
    <property type="protein sequence ID" value="KAF8733806.1"/>
    <property type="molecule type" value="Genomic_DNA"/>
</dbReference>
<feature type="region of interest" description="Disordered" evidence="1">
    <location>
        <begin position="235"/>
        <end position="254"/>
    </location>
</feature>
<dbReference type="InterPro" id="IPR005174">
    <property type="entry name" value="KIB1-4_b-propeller"/>
</dbReference>
<name>A0A835FBG7_9POAL</name>
<protein>
    <recommendedName>
        <fullName evidence="2">KIB1-4 beta-propeller domain-containing protein</fullName>
    </recommendedName>
</protein>
<feature type="domain" description="KIB1-4 beta-propeller" evidence="2">
    <location>
        <begin position="82"/>
        <end position="356"/>
    </location>
</feature>
<dbReference type="CDD" id="cd09917">
    <property type="entry name" value="F-box_SF"/>
    <property type="match status" value="1"/>
</dbReference>
<reference evidence="3" key="1">
    <citation type="submission" date="2020-07" db="EMBL/GenBank/DDBJ databases">
        <title>Genome sequence and genetic diversity analysis of an under-domesticated orphan crop, white fonio (Digitaria exilis).</title>
        <authorList>
            <person name="Bennetzen J.L."/>
            <person name="Chen S."/>
            <person name="Ma X."/>
            <person name="Wang X."/>
            <person name="Yssel A.E.J."/>
            <person name="Chaluvadi S.R."/>
            <person name="Johnson M."/>
            <person name="Gangashetty P."/>
            <person name="Hamidou F."/>
            <person name="Sanogo M.D."/>
            <person name="Zwaenepoel A."/>
            <person name="Wallace J."/>
            <person name="Van De Peer Y."/>
            <person name="Van Deynze A."/>
        </authorList>
    </citation>
    <scope>NUCLEOTIDE SEQUENCE</scope>
    <source>
        <tissue evidence="3">Leaves</tissue>
    </source>
</reference>
<dbReference type="PANTHER" id="PTHR33110">
    <property type="entry name" value="F-BOX/KELCH-REPEAT PROTEIN-RELATED"/>
    <property type="match status" value="1"/>
</dbReference>
<dbReference type="SUPFAM" id="SSF81383">
    <property type="entry name" value="F-box domain"/>
    <property type="match status" value="1"/>
</dbReference>
<dbReference type="OrthoDB" id="693576at2759"/>
<keyword evidence="4" id="KW-1185">Reference proteome</keyword>
<accession>A0A835FBG7</accession>
<dbReference type="InterPro" id="IPR036047">
    <property type="entry name" value="F-box-like_dom_sf"/>
</dbReference>
<dbReference type="Pfam" id="PF03478">
    <property type="entry name" value="Beta-prop_KIB1-4"/>
    <property type="match status" value="1"/>
</dbReference>